<organism evidence="12">
    <name type="scientific">hydrothermal vent metagenome</name>
    <dbReference type="NCBI Taxonomy" id="652676"/>
    <lineage>
        <taxon>unclassified sequences</taxon>
        <taxon>metagenomes</taxon>
        <taxon>ecological metagenomes</taxon>
    </lineage>
</organism>
<evidence type="ECO:0000256" key="2">
    <source>
        <dbReference type="ARBA" id="ARBA00022475"/>
    </source>
</evidence>
<evidence type="ECO:0000313" key="12">
    <source>
        <dbReference type="EMBL" id="VAW62519.1"/>
    </source>
</evidence>
<keyword evidence="7 10" id="KW-0472">Membrane</keyword>
<feature type="domain" description="POTRA" evidence="11">
    <location>
        <begin position="75"/>
        <end position="144"/>
    </location>
</feature>
<feature type="compositionally biased region" description="Basic residues" evidence="9">
    <location>
        <begin position="1"/>
        <end position="10"/>
    </location>
</feature>
<dbReference type="PANTHER" id="PTHR35851:SF1">
    <property type="entry name" value="CELL DIVISION PROTEIN FTSQ"/>
    <property type="match status" value="1"/>
</dbReference>
<name>A0A3B0XL12_9ZZZZ</name>
<feature type="transmembrane region" description="Helical" evidence="10">
    <location>
        <begin position="43"/>
        <end position="66"/>
    </location>
</feature>
<keyword evidence="5 10" id="KW-0812">Transmembrane</keyword>
<evidence type="ECO:0000256" key="7">
    <source>
        <dbReference type="ARBA" id="ARBA00023136"/>
    </source>
</evidence>
<dbReference type="Gene3D" id="3.40.50.11690">
    <property type="entry name" value="Cell division protein FtsQ/DivIB"/>
    <property type="match status" value="1"/>
</dbReference>
<reference evidence="12" key="1">
    <citation type="submission" date="2018-06" db="EMBL/GenBank/DDBJ databases">
        <authorList>
            <person name="Zhirakovskaya E."/>
        </authorList>
    </citation>
    <scope>NUCLEOTIDE SEQUENCE</scope>
</reference>
<keyword evidence="2" id="KW-1003">Cell membrane</keyword>
<dbReference type="Gene3D" id="3.10.20.310">
    <property type="entry name" value="membrane protein fhac"/>
    <property type="match status" value="1"/>
</dbReference>
<proteinExistence type="inferred from homology"/>
<keyword evidence="4 12" id="KW-0132">Cell division</keyword>
<dbReference type="EMBL" id="UOFH01000221">
    <property type="protein sequence ID" value="VAW62519.1"/>
    <property type="molecule type" value="Genomic_DNA"/>
</dbReference>
<sequence>MHKRNKKNTLNKRQGYQSSRQAVKGKRIKKRDIGKITNKIKIFFVYVWKPKLLSTTAILLLSLVMYNNINLNEWLPIQSVKIEGEFAFLNKEQLRKQTIPVINGGFFNVDLPLIRNALVDLPWVEDVSVRRQWPDTLLVRVIEKKPVVLWGEKGVISAKGQLFLPQQKPALKLPHLYGPKGQHEPMLRELARMQAWLLETGLYIENLELNARRSWTLTMSTGMELRLGRKQMHERLNRFVSVYQETLKTEMLRKTGRKIKHIDMRYTNGFAVAWTEA</sequence>
<evidence type="ECO:0000256" key="5">
    <source>
        <dbReference type="ARBA" id="ARBA00022692"/>
    </source>
</evidence>
<dbReference type="InterPro" id="IPR026579">
    <property type="entry name" value="FtsQ"/>
</dbReference>
<keyword evidence="8" id="KW-0131">Cell cycle</keyword>
<dbReference type="InterPro" id="IPR013685">
    <property type="entry name" value="POTRA_FtsQ_type"/>
</dbReference>
<gene>
    <name evidence="12" type="ORF">MNBD_GAMMA08-2800</name>
</gene>
<keyword evidence="6 10" id="KW-1133">Transmembrane helix</keyword>
<evidence type="ECO:0000256" key="4">
    <source>
        <dbReference type="ARBA" id="ARBA00022618"/>
    </source>
</evidence>
<dbReference type="InterPro" id="IPR045335">
    <property type="entry name" value="FtsQ_C_sf"/>
</dbReference>
<dbReference type="HAMAP" id="MF_00911">
    <property type="entry name" value="FtsQ_subfam"/>
    <property type="match status" value="1"/>
</dbReference>
<dbReference type="InterPro" id="IPR034746">
    <property type="entry name" value="POTRA"/>
</dbReference>
<feature type="region of interest" description="Disordered" evidence="9">
    <location>
        <begin position="1"/>
        <end position="26"/>
    </location>
</feature>
<evidence type="ECO:0000256" key="3">
    <source>
        <dbReference type="ARBA" id="ARBA00022519"/>
    </source>
</evidence>
<dbReference type="PROSITE" id="PS51779">
    <property type="entry name" value="POTRA"/>
    <property type="match status" value="1"/>
</dbReference>
<comment type="subcellular location">
    <subcellularLocation>
        <location evidence="1">Membrane</location>
    </subcellularLocation>
</comment>
<dbReference type="PANTHER" id="PTHR35851">
    <property type="entry name" value="CELL DIVISION PROTEIN FTSQ"/>
    <property type="match status" value="1"/>
</dbReference>
<protein>
    <submittedName>
        <fullName evidence="12">Cell division protein FtsQ</fullName>
    </submittedName>
</protein>
<evidence type="ECO:0000256" key="8">
    <source>
        <dbReference type="ARBA" id="ARBA00023306"/>
    </source>
</evidence>
<evidence type="ECO:0000256" key="6">
    <source>
        <dbReference type="ARBA" id="ARBA00022989"/>
    </source>
</evidence>
<feature type="compositionally biased region" description="Polar residues" evidence="9">
    <location>
        <begin position="11"/>
        <end position="21"/>
    </location>
</feature>
<evidence type="ECO:0000256" key="1">
    <source>
        <dbReference type="ARBA" id="ARBA00004370"/>
    </source>
</evidence>
<dbReference type="Pfam" id="PF08478">
    <property type="entry name" value="POTRA_1"/>
    <property type="match status" value="1"/>
</dbReference>
<evidence type="ECO:0000259" key="11">
    <source>
        <dbReference type="PROSITE" id="PS51779"/>
    </source>
</evidence>
<dbReference type="AlphaFoldDB" id="A0A3B0XL12"/>
<evidence type="ECO:0000256" key="9">
    <source>
        <dbReference type="SAM" id="MobiDB-lite"/>
    </source>
</evidence>
<keyword evidence="3" id="KW-0997">Cell inner membrane</keyword>
<dbReference type="InterPro" id="IPR005548">
    <property type="entry name" value="Cell_div_FtsQ/DivIB_C"/>
</dbReference>
<dbReference type="Pfam" id="PF03799">
    <property type="entry name" value="FtsQ_DivIB_C"/>
    <property type="match status" value="1"/>
</dbReference>
<dbReference type="GO" id="GO:0090529">
    <property type="term" value="P:cell septum assembly"/>
    <property type="evidence" value="ECO:0007669"/>
    <property type="project" value="InterPro"/>
</dbReference>
<accession>A0A3B0XL12</accession>
<evidence type="ECO:0000256" key="10">
    <source>
        <dbReference type="SAM" id="Phobius"/>
    </source>
</evidence>
<dbReference type="GO" id="GO:0016020">
    <property type="term" value="C:membrane"/>
    <property type="evidence" value="ECO:0007669"/>
    <property type="project" value="UniProtKB-SubCell"/>
</dbReference>